<dbReference type="GeneTree" id="ENSGT00530000063168"/>
<dbReference type="Gene3D" id="3.40.50.1010">
    <property type="entry name" value="5'-nuclease"/>
    <property type="match status" value="1"/>
</dbReference>
<evidence type="ECO:0000256" key="2">
    <source>
        <dbReference type="SAM" id="MobiDB-lite"/>
    </source>
</evidence>
<reference evidence="3 4" key="1">
    <citation type="submission" date="2020-06" db="EMBL/GenBank/DDBJ databases">
        <authorList>
            <consortium name="Wellcome Sanger Institute Data Sharing"/>
        </authorList>
    </citation>
    <scope>NUCLEOTIDE SEQUENCE [LARGE SCALE GENOMIC DNA]</scope>
</reference>
<name>A0AAY4E576_9TELE</name>
<comment type="similarity">
    <text evidence="1">Belongs to the constitutive coactivator of PPAR-gamma family.</text>
</comment>
<evidence type="ECO:0000313" key="3">
    <source>
        <dbReference type="Ensembl" id="ENSDCDP00010052785.1"/>
    </source>
</evidence>
<gene>
    <name evidence="3" type="primary">FAM120B</name>
</gene>
<sequence>MGVRGLSNFTETCCPETCVNVDLRQMAADHRKSRHGGAPTLAVDGMACLRHWYGCSAWVHGGQWKEYVRALEGFCAAFSAAGIRLVFFFDGTVEERKRPEWVRRRLSVNKDVAKVFKHIRCHGQQPGRDMFLIPPALATFSQFALKDLGQEVRCSVQEGDYEIASYANAHNCMGILAQDSDFLIYNTAPYLSVAKLSLATMTTVLFSREKLCGILQLQQTDLPVLACVLGNDTVPVSKLKHVHSNAIRAYREKGLGNWGEKVFALADFVRGFSALGAAACLPLCDSVRDLVLKGMQSYVLPGQSFPWANFQLSSPKVCVMEKFVNVDVLQAAKQKHMGAECIMVYNLLFDGAVECSNTFEDEENSQLPPQALVFQPIRENIYGLLLQPPSDRSSEIFVKEWFVFPGNSLKEPRIISPKPFTVSAGRPDLKVLWFNNDPESRRLSLSTFMALLDLERYDKDFYRLDGPLMAVFCLVTYMALQVRQLVLEDLNAYLSQAVCIKFKSHTELQQSRVSHVDPRAVQLGSLFIRGLTHLVAANSACGSPFNMEDLMPWRTFDGLLFHSKYLMAHCSSTPEDLLEGNASWISQFQSLRDLVLEACTSCGRTMQSSPQNTRPGGPTNKEDFWKDRRPHYSGTPGHCGSSLQNNSQYSRRPPIYVQEHQYKTSTRHPNRGKYHLAPR</sequence>
<feature type="compositionally biased region" description="Polar residues" evidence="2">
    <location>
        <begin position="605"/>
        <end position="614"/>
    </location>
</feature>
<dbReference type="Proteomes" id="UP000694580">
    <property type="component" value="Chromosome 8"/>
</dbReference>
<organism evidence="3 4">
    <name type="scientific">Denticeps clupeoides</name>
    <name type="common">denticle herring</name>
    <dbReference type="NCBI Taxonomy" id="299321"/>
    <lineage>
        <taxon>Eukaryota</taxon>
        <taxon>Metazoa</taxon>
        <taxon>Chordata</taxon>
        <taxon>Craniata</taxon>
        <taxon>Vertebrata</taxon>
        <taxon>Euteleostomi</taxon>
        <taxon>Actinopterygii</taxon>
        <taxon>Neopterygii</taxon>
        <taxon>Teleostei</taxon>
        <taxon>Clupei</taxon>
        <taxon>Clupeiformes</taxon>
        <taxon>Denticipitoidei</taxon>
        <taxon>Denticipitidae</taxon>
        <taxon>Denticeps</taxon>
    </lineage>
</organism>
<dbReference type="CDD" id="cd18672">
    <property type="entry name" value="PIN_FAM120B-like"/>
    <property type="match status" value="1"/>
</dbReference>
<feature type="region of interest" description="Disordered" evidence="2">
    <location>
        <begin position="660"/>
        <end position="679"/>
    </location>
</feature>
<evidence type="ECO:0000313" key="4">
    <source>
        <dbReference type="Proteomes" id="UP000694580"/>
    </source>
</evidence>
<proteinExistence type="inferred from homology"/>
<accession>A0AAY4E576</accession>
<dbReference type="SUPFAM" id="SSF88723">
    <property type="entry name" value="PIN domain-like"/>
    <property type="match status" value="1"/>
</dbReference>
<reference evidence="3" key="3">
    <citation type="submission" date="2025-09" db="UniProtKB">
        <authorList>
            <consortium name="Ensembl"/>
        </authorList>
    </citation>
    <scope>IDENTIFICATION</scope>
</reference>
<evidence type="ECO:0000256" key="1">
    <source>
        <dbReference type="ARBA" id="ARBA00009495"/>
    </source>
</evidence>
<dbReference type="InterPro" id="IPR029060">
    <property type="entry name" value="PIN-like_dom_sf"/>
</dbReference>
<dbReference type="PANTHER" id="PTHR15976">
    <property type="entry name" value="CONSTITUTIVE COACTIVATOR OF PEROXISOME PROLIFERATOR-ACTIVATED RECEPTOR GAMMA"/>
    <property type="match status" value="1"/>
</dbReference>
<feature type="region of interest" description="Disordered" evidence="2">
    <location>
        <begin position="605"/>
        <end position="655"/>
    </location>
</feature>
<feature type="compositionally biased region" description="Basic residues" evidence="2">
    <location>
        <begin position="665"/>
        <end position="679"/>
    </location>
</feature>
<evidence type="ECO:0008006" key="5">
    <source>
        <dbReference type="Google" id="ProtNLM"/>
    </source>
</evidence>
<dbReference type="Ensembl" id="ENSDCDT00010063277.1">
    <property type="protein sequence ID" value="ENSDCDP00010052785.1"/>
    <property type="gene ID" value="ENSDCDG00010030787.1"/>
</dbReference>
<dbReference type="AlphaFoldDB" id="A0AAY4E576"/>
<dbReference type="InterPro" id="IPR026784">
    <property type="entry name" value="Coact_PPARg"/>
</dbReference>
<reference evidence="3" key="2">
    <citation type="submission" date="2025-08" db="UniProtKB">
        <authorList>
            <consortium name="Ensembl"/>
        </authorList>
    </citation>
    <scope>IDENTIFICATION</scope>
</reference>
<dbReference type="GO" id="GO:0005634">
    <property type="term" value="C:nucleus"/>
    <property type="evidence" value="ECO:0007669"/>
    <property type="project" value="TreeGrafter"/>
</dbReference>
<protein>
    <recommendedName>
        <fullName evidence="5">Constitutive coactivator of peroxisome proliferator-activated receptor gamma</fullName>
    </recommendedName>
</protein>
<keyword evidence="4" id="KW-1185">Reference proteome</keyword>
<dbReference type="PANTHER" id="PTHR15976:SF17">
    <property type="entry name" value="CONSTITUTIVE COACTIVATOR OF PEROXISOME PROLIFERATOR-ACTIVATED RECEPTOR GAMMA"/>
    <property type="match status" value="1"/>
</dbReference>
<feature type="compositionally biased region" description="Polar residues" evidence="2">
    <location>
        <begin position="641"/>
        <end position="650"/>
    </location>
</feature>